<dbReference type="Proteomes" id="UP000034680">
    <property type="component" value="Unassembled WGS sequence"/>
</dbReference>
<reference evidence="1 2" key="2">
    <citation type="submission" date="2015-05" db="EMBL/GenBank/DDBJ databases">
        <authorList>
            <person name="Morales-Cruz A."/>
            <person name="Amrine K.C."/>
            <person name="Cantu D."/>
        </authorList>
    </citation>
    <scope>NUCLEOTIDE SEQUENCE [LARGE SCALE GENOMIC DNA]</scope>
    <source>
        <strain evidence="1">DA912</strain>
    </source>
</reference>
<organism evidence="1 2">
    <name type="scientific">Diaporthe ampelina</name>
    <dbReference type="NCBI Taxonomy" id="1214573"/>
    <lineage>
        <taxon>Eukaryota</taxon>
        <taxon>Fungi</taxon>
        <taxon>Dikarya</taxon>
        <taxon>Ascomycota</taxon>
        <taxon>Pezizomycotina</taxon>
        <taxon>Sordariomycetes</taxon>
        <taxon>Sordariomycetidae</taxon>
        <taxon>Diaporthales</taxon>
        <taxon>Diaporthaceae</taxon>
        <taxon>Diaporthe</taxon>
    </lineage>
</organism>
<evidence type="ECO:0000313" key="2">
    <source>
        <dbReference type="Proteomes" id="UP000034680"/>
    </source>
</evidence>
<dbReference type="EMBL" id="LCUC01000408">
    <property type="protein sequence ID" value="KKY31168.1"/>
    <property type="molecule type" value="Genomic_DNA"/>
</dbReference>
<dbReference type="OrthoDB" id="5226509at2759"/>
<accession>A0A0G2H7H9</accession>
<reference evidence="1 2" key="1">
    <citation type="submission" date="2015-05" db="EMBL/GenBank/DDBJ databases">
        <title>Distinctive expansion of gene families associated with plant cell wall degradation and secondary metabolism in the genomes of grapevine trunk pathogens.</title>
        <authorList>
            <person name="Lawrence D.P."/>
            <person name="Travadon R."/>
            <person name="Rolshausen P.E."/>
            <person name="Baumgartner K."/>
        </authorList>
    </citation>
    <scope>NUCLEOTIDE SEQUENCE [LARGE SCALE GENOMIC DNA]</scope>
    <source>
        <strain evidence="1">DA912</strain>
    </source>
</reference>
<comment type="caution">
    <text evidence="1">The sequence shown here is derived from an EMBL/GenBank/DDBJ whole genome shotgun (WGS) entry which is preliminary data.</text>
</comment>
<gene>
    <name evidence="1" type="ORF">UCDDA912_g08891</name>
</gene>
<sequence>MPFDSQQPEKVPDLAKTPKDPFVDSIQIVSRQSSLPFWLDRSWIPAESEYPTDDEDGSGLFGIRHSSPQVLVYDWAQKALEIKPLDTYKYPNSSDDEKLLFSKIPFRPWTKPLKLCIERRPKGSSQCAPRYRVTGSKEIPSDMVLLSIIPLNELNLGVKLSILLRHIRWIFIRNFPKTSDTRKISRRN</sequence>
<proteinExistence type="predicted"/>
<dbReference type="AlphaFoldDB" id="A0A0G2H7H9"/>
<keyword evidence="2" id="KW-1185">Reference proteome</keyword>
<evidence type="ECO:0000313" key="1">
    <source>
        <dbReference type="EMBL" id="KKY31168.1"/>
    </source>
</evidence>
<protein>
    <submittedName>
        <fullName evidence="1">Uncharacterized protein</fullName>
    </submittedName>
</protein>
<name>A0A0G2H7H9_9PEZI</name>